<feature type="domain" description="PE" evidence="1">
    <location>
        <begin position="4"/>
        <end position="46"/>
    </location>
</feature>
<evidence type="ECO:0000313" key="2">
    <source>
        <dbReference type="EMBL" id="RFD25929.1"/>
    </source>
</evidence>
<dbReference type="SUPFAM" id="SSF140459">
    <property type="entry name" value="PE/PPE dimer-like"/>
    <property type="match status" value="1"/>
</dbReference>
<dbReference type="EMBL" id="QAYL01000008">
    <property type="protein sequence ID" value="RFD25929.1"/>
    <property type="molecule type" value="Genomic_DNA"/>
</dbReference>
<dbReference type="InterPro" id="IPR038332">
    <property type="entry name" value="PPE_sf"/>
</dbReference>
<dbReference type="Proteomes" id="UP000258522">
    <property type="component" value="Unassembled WGS sequence"/>
</dbReference>
<gene>
    <name evidence="2" type="ORF">MUBE_06835</name>
</gene>
<reference evidence="2 3" key="1">
    <citation type="submission" date="2018-07" db="EMBL/GenBank/DDBJ databases">
        <title>Whole genome sequence of Mycobacterium uberis.</title>
        <authorList>
            <person name="Benjak A."/>
        </authorList>
    </citation>
    <scope>NUCLEOTIDE SEQUENCE [LARGE SCALE GENOMIC DNA]</scope>
    <source>
        <strain evidence="2 3">Jura</strain>
    </source>
</reference>
<name>A0A3E1HHY4_9MYCO</name>
<comment type="caution">
    <text evidence="2">The sequence shown here is derived from an EMBL/GenBank/DDBJ whole genome shotgun (WGS) entry which is preliminary data.</text>
</comment>
<accession>A0A3E1HHY4</accession>
<sequence>MYVVTIQPEMPNMASSNLYSTSQAMNPLKAAAAGLTTEVISAAYDELRH</sequence>
<dbReference type="Gene3D" id="1.10.287.850">
    <property type="entry name" value="HP0062-like domain"/>
    <property type="match status" value="1"/>
</dbReference>
<keyword evidence="3" id="KW-1185">Reference proteome</keyword>
<dbReference type="Pfam" id="PF00934">
    <property type="entry name" value="PE"/>
    <property type="match status" value="1"/>
</dbReference>
<evidence type="ECO:0000259" key="1">
    <source>
        <dbReference type="Pfam" id="PF00934"/>
    </source>
</evidence>
<protein>
    <recommendedName>
        <fullName evidence="1">PE domain-containing protein</fullName>
    </recommendedName>
</protein>
<organism evidence="2 3">
    <name type="scientific">Mycobacterium uberis</name>
    <dbReference type="NCBI Taxonomy" id="2162698"/>
    <lineage>
        <taxon>Bacteria</taxon>
        <taxon>Bacillati</taxon>
        <taxon>Actinomycetota</taxon>
        <taxon>Actinomycetes</taxon>
        <taxon>Mycobacteriales</taxon>
        <taxon>Mycobacteriaceae</taxon>
        <taxon>Mycobacterium</taxon>
    </lineage>
</organism>
<dbReference type="InterPro" id="IPR000084">
    <property type="entry name" value="PE-PGRS_N"/>
</dbReference>
<proteinExistence type="predicted"/>
<dbReference type="AlphaFoldDB" id="A0A3E1HHY4"/>
<evidence type="ECO:0000313" key="3">
    <source>
        <dbReference type="Proteomes" id="UP000258522"/>
    </source>
</evidence>